<organism evidence="1 2">
    <name type="scientific">Rickettsia canadensis str. CA410</name>
    <dbReference type="NCBI Taxonomy" id="1105107"/>
    <lineage>
        <taxon>Bacteria</taxon>
        <taxon>Pseudomonadati</taxon>
        <taxon>Pseudomonadota</taxon>
        <taxon>Alphaproteobacteria</taxon>
        <taxon>Rickettsiales</taxon>
        <taxon>Rickettsiaceae</taxon>
        <taxon>Rickettsieae</taxon>
        <taxon>Rickettsia</taxon>
        <taxon>belli group</taxon>
    </lineage>
</organism>
<dbReference type="EMBL" id="CP003304">
    <property type="protein sequence ID" value="AFB21515.1"/>
    <property type="molecule type" value="Genomic_DNA"/>
</dbReference>
<keyword evidence="2" id="KW-1185">Reference proteome</keyword>
<dbReference type="Proteomes" id="UP000007878">
    <property type="component" value="Chromosome"/>
</dbReference>
<accession>A0ABN4ADU5</accession>
<evidence type="ECO:0000313" key="2">
    <source>
        <dbReference type="Proteomes" id="UP000007878"/>
    </source>
</evidence>
<reference evidence="2" key="1">
    <citation type="submission" date="2012-02" db="EMBL/GenBank/DDBJ databases">
        <title>Complete genome sequence of Rickettsia parkeri strain Portsmouth.</title>
        <authorList>
            <person name="Johnson S.L."/>
            <person name="Munk A.C."/>
            <person name="Han S."/>
            <person name="Bruce D.C."/>
            <person name="Dasch G.A."/>
        </authorList>
    </citation>
    <scope>NUCLEOTIDE SEQUENCE [LARGE SCALE GENOMIC DNA]</scope>
    <source>
        <strain evidence="2">CA410</strain>
    </source>
</reference>
<protein>
    <submittedName>
        <fullName evidence="1">Uncharacterized protein</fullName>
    </submittedName>
</protein>
<name>A0ABN4ADU5_RICCA</name>
<gene>
    <name evidence="1" type="ORF">RCA_04830</name>
</gene>
<evidence type="ECO:0000313" key="1">
    <source>
        <dbReference type="EMBL" id="AFB21515.1"/>
    </source>
</evidence>
<sequence length="39" mass="4230">MVTETQRIQLQTLQCYNKAGADNSTVTINGGDNMSIAEI</sequence>
<proteinExistence type="predicted"/>